<keyword evidence="3" id="KW-1185">Reference proteome</keyword>
<feature type="compositionally biased region" description="Low complexity" evidence="1">
    <location>
        <begin position="58"/>
        <end position="113"/>
    </location>
</feature>
<dbReference type="Proteomes" id="UP001497383">
    <property type="component" value="Chromosome 5"/>
</dbReference>
<proteinExistence type="predicted"/>
<feature type="compositionally biased region" description="Low complexity" evidence="1">
    <location>
        <begin position="236"/>
        <end position="247"/>
    </location>
</feature>
<feature type="region of interest" description="Disordered" evidence="1">
    <location>
        <begin position="1"/>
        <end position="136"/>
    </location>
</feature>
<evidence type="ECO:0000313" key="3">
    <source>
        <dbReference type="Proteomes" id="UP001497383"/>
    </source>
</evidence>
<reference evidence="2 3" key="1">
    <citation type="submission" date="2024-03" db="EMBL/GenBank/DDBJ databases">
        <authorList>
            <person name="Brejova B."/>
        </authorList>
    </citation>
    <scope>NUCLEOTIDE SEQUENCE [LARGE SCALE GENOMIC DNA]</scope>
    <source>
        <strain evidence="2 3">CBS 14171</strain>
    </source>
</reference>
<feature type="compositionally biased region" description="Low complexity" evidence="1">
    <location>
        <begin position="26"/>
        <end position="41"/>
    </location>
</feature>
<dbReference type="GeneID" id="92209215"/>
<dbReference type="RefSeq" id="XP_066830957.1">
    <property type="nucleotide sequence ID" value="XM_066974194.1"/>
</dbReference>
<dbReference type="EMBL" id="OZ022409">
    <property type="protein sequence ID" value="CAK9439919.1"/>
    <property type="molecule type" value="Genomic_DNA"/>
</dbReference>
<feature type="region of interest" description="Disordered" evidence="1">
    <location>
        <begin position="236"/>
        <end position="258"/>
    </location>
</feature>
<accession>A0ABP0ZUF2</accession>
<gene>
    <name evidence="2" type="ORF">LODBEIA_P40190</name>
</gene>
<feature type="compositionally biased region" description="Polar residues" evidence="1">
    <location>
        <begin position="127"/>
        <end position="136"/>
    </location>
</feature>
<protein>
    <submittedName>
        <fullName evidence="2">Uncharacterized protein</fullName>
    </submittedName>
</protein>
<organism evidence="2 3">
    <name type="scientific">Lodderomyces beijingensis</name>
    <dbReference type="NCBI Taxonomy" id="1775926"/>
    <lineage>
        <taxon>Eukaryota</taxon>
        <taxon>Fungi</taxon>
        <taxon>Dikarya</taxon>
        <taxon>Ascomycota</taxon>
        <taxon>Saccharomycotina</taxon>
        <taxon>Pichiomycetes</taxon>
        <taxon>Debaryomycetaceae</taxon>
        <taxon>Candida/Lodderomyces clade</taxon>
        <taxon>Lodderomyces</taxon>
    </lineage>
</organism>
<sequence>MTILPEIMSNHLRQNGIQYPPPPPQQQQQQQIPPQQQQQQQDYFASTSRTSTLVPLRTSAGTSSLTSSANSNSNSTSNATSAPSSNTDDHTTTNNSHLDPNNTPANNNNSHSLNHQHPHPHTAAATSNGTRTANNHQPSAATIVPQMISGTGASTTHTGTYTIDPQISSKFTNTDIQILRQLLIAGEKYKWKQITKEINASANHSHHVMAALTKKQQQQQQQHMAAVAQAQAQAQAASNSPLQQQQFGYGGGGMTAGNPAGVLPPEQHHLMGRKLEDATANTPIPLKNVSPTFVMKQYQQLLGFPNNSIYFGILGSSLPYVVAAKGWSEIDQSSYNYAFHTEDD</sequence>
<evidence type="ECO:0000256" key="1">
    <source>
        <dbReference type="SAM" id="MobiDB-lite"/>
    </source>
</evidence>
<feature type="compositionally biased region" description="Polar residues" evidence="1">
    <location>
        <begin position="42"/>
        <end position="53"/>
    </location>
</feature>
<evidence type="ECO:0000313" key="2">
    <source>
        <dbReference type="EMBL" id="CAK9439919.1"/>
    </source>
</evidence>
<name>A0ABP0ZUF2_9ASCO</name>